<dbReference type="Gene3D" id="3.40.50.300">
    <property type="entry name" value="P-loop containing nucleotide triphosphate hydrolases"/>
    <property type="match status" value="1"/>
</dbReference>
<dbReference type="SMART" id="SM00382">
    <property type="entry name" value="AAA"/>
    <property type="match status" value="1"/>
</dbReference>
<evidence type="ECO:0000313" key="5">
    <source>
        <dbReference type="Proteomes" id="UP001500879"/>
    </source>
</evidence>
<dbReference type="InterPro" id="IPR027417">
    <property type="entry name" value="P-loop_NTPase"/>
</dbReference>
<dbReference type="RefSeq" id="WP_344023037.1">
    <property type="nucleotide sequence ID" value="NZ_BAAABX010000023.1"/>
</dbReference>
<dbReference type="Pfam" id="PF00005">
    <property type="entry name" value="ABC_tran"/>
    <property type="match status" value="1"/>
</dbReference>
<dbReference type="EMBL" id="BAAABX010000023">
    <property type="protein sequence ID" value="GAA0402313.1"/>
    <property type="molecule type" value="Genomic_DNA"/>
</dbReference>
<evidence type="ECO:0000313" key="4">
    <source>
        <dbReference type="EMBL" id="GAA0402313.1"/>
    </source>
</evidence>
<dbReference type="PANTHER" id="PTHR43582">
    <property type="entry name" value="LINEARMYCIN RESISTANCE ATP-BINDING PROTEIN LNRL"/>
    <property type="match status" value="1"/>
</dbReference>
<dbReference type="InterPro" id="IPR003593">
    <property type="entry name" value="AAA+_ATPase"/>
</dbReference>
<keyword evidence="1" id="KW-0547">Nucleotide-binding</keyword>
<evidence type="ECO:0000259" key="3">
    <source>
        <dbReference type="PROSITE" id="PS50893"/>
    </source>
</evidence>
<proteinExistence type="predicted"/>
<evidence type="ECO:0000256" key="1">
    <source>
        <dbReference type="ARBA" id="ARBA00022741"/>
    </source>
</evidence>
<dbReference type="SUPFAM" id="SSF52540">
    <property type="entry name" value="P-loop containing nucleoside triphosphate hydrolases"/>
    <property type="match status" value="1"/>
</dbReference>
<protein>
    <submittedName>
        <fullName evidence="4">ABC transporter ATP-binding protein</fullName>
    </submittedName>
</protein>
<evidence type="ECO:0000256" key="2">
    <source>
        <dbReference type="ARBA" id="ARBA00022840"/>
    </source>
</evidence>
<dbReference type="PANTHER" id="PTHR43582:SF2">
    <property type="entry name" value="LINEARMYCIN RESISTANCE ATP-BINDING PROTEIN LNRL"/>
    <property type="match status" value="1"/>
</dbReference>
<sequence length="333" mass="35661">MSAVQGLIPQPSGLDREDDVLTAEGLTKTFGTRTVVDGLSLRVGAGEILGFLGPNGAGKSTAIAMLTGILPPDRGAVTIDGLPLGGRTARTAKSRIGVVPQEIALYPSLTARQNLRFFAGVQGLRGAARAERVDWALEVTGLTDRAADTVSSYSGGMQRRLNIAAGLLHRPKLVFLDEPTVGVDAQSRGLIFETVLRLRRELGMSVVYTSHYMPEVEQLCDRIVIIDRGRLLAEGTRDELVAPLGDGLLRWELPAGAPEAVRRELAAHGRVESEDTPGGTALVITAHDLARALRAVTDLAVRHRLPLTGLRLDRPDLESLFLHLTGRAIRDGS</sequence>
<dbReference type="PROSITE" id="PS00211">
    <property type="entry name" value="ABC_TRANSPORTER_1"/>
    <property type="match status" value="1"/>
</dbReference>
<keyword evidence="5" id="KW-1185">Reference proteome</keyword>
<dbReference type="GO" id="GO:0005524">
    <property type="term" value="F:ATP binding"/>
    <property type="evidence" value="ECO:0007669"/>
    <property type="project" value="UniProtKB-KW"/>
</dbReference>
<reference evidence="4 5" key="1">
    <citation type="journal article" date="2019" name="Int. J. Syst. Evol. Microbiol.">
        <title>The Global Catalogue of Microorganisms (GCM) 10K type strain sequencing project: providing services to taxonomists for standard genome sequencing and annotation.</title>
        <authorList>
            <consortium name="The Broad Institute Genomics Platform"/>
            <consortium name="The Broad Institute Genome Sequencing Center for Infectious Disease"/>
            <person name="Wu L."/>
            <person name="Ma J."/>
        </authorList>
    </citation>
    <scope>NUCLEOTIDE SEQUENCE [LARGE SCALE GENOMIC DNA]</scope>
    <source>
        <strain evidence="4 5">JCM 4788</strain>
    </source>
</reference>
<comment type="caution">
    <text evidence="4">The sequence shown here is derived from an EMBL/GenBank/DDBJ whole genome shotgun (WGS) entry which is preliminary data.</text>
</comment>
<dbReference type="Proteomes" id="UP001500879">
    <property type="component" value="Unassembled WGS sequence"/>
</dbReference>
<accession>A0ABN0YNK2</accession>
<keyword evidence="2 4" id="KW-0067">ATP-binding</keyword>
<feature type="domain" description="ABC transporter" evidence="3">
    <location>
        <begin position="21"/>
        <end position="253"/>
    </location>
</feature>
<organism evidence="4 5">
    <name type="scientific">Streptomyces luteireticuli</name>
    <dbReference type="NCBI Taxonomy" id="173858"/>
    <lineage>
        <taxon>Bacteria</taxon>
        <taxon>Bacillati</taxon>
        <taxon>Actinomycetota</taxon>
        <taxon>Actinomycetes</taxon>
        <taxon>Kitasatosporales</taxon>
        <taxon>Streptomycetaceae</taxon>
        <taxon>Streptomyces</taxon>
    </lineage>
</organism>
<dbReference type="PROSITE" id="PS50893">
    <property type="entry name" value="ABC_TRANSPORTER_2"/>
    <property type="match status" value="1"/>
</dbReference>
<gene>
    <name evidence="4" type="ORF">GCM10010357_24240</name>
</gene>
<name>A0ABN0YNK2_9ACTN</name>
<dbReference type="InterPro" id="IPR003439">
    <property type="entry name" value="ABC_transporter-like_ATP-bd"/>
</dbReference>
<dbReference type="InterPro" id="IPR017871">
    <property type="entry name" value="ABC_transporter-like_CS"/>
</dbReference>